<dbReference type="STRING" id="3827.A0A3Q7YFH9"/>
<protein>
    <submittedName>
        <fullName evidence="3">Uncharacterized protein LOC113786687</fullName>
    </submittedName>
</protein>
<dbReference type="AlphaFoldDB" id="A0A3Q7YFH9"/>
<dbReference type="PANTHER" id="PTHR11439:SF515">
    <property type="entry name" value="GAG-POL POLYPROTEIN"/>
    <property type="match status" value="1"/>
</dbReference>
<reference evidence="2" key="1">
    <citation type="journal article" date="2013" name="Nat. Biotechnol.">
        <title>Draft genome sequence of chickpea (Cicer arietinum) provides a resource for trait improvement.</title>
        <authorList>
            <person name="Varshney R.K."/>
            <person name="Song C."/>
            <person name="Saxena R.K."/>
            <person name="Azam S."/>
            <person name="Yu S."/>
            <person name="Sharpe A.G."/>
            <person name="Cannon S."/>
            <person name="Baek J."/>
            <person name="Rosen B.D."/>
            <person name="Tar'an B."/>
            <person name="Millan T."/>
            <person name="Zhang X."/>
            <person name="Ramsay L.D."/>
            <person name="Iwata A."/>
            <person name="Wang Y."/>
            <person name="Nelson W."/>
            <person name="Farmer A.D."/>
            <person name="Gaur P.M."/>
            <person name="Soderlund C."/>
            <person name="Penmetsa R.V."/>
            <person name="Xu C."/>
            <person name="Bharti A.K."/>
            <person name="He W."/>
            <person name="Winter P."/>
            <person name="Zhao S."/>
            <person name="Hane J.K."/>
            <person name="Carrasquilla-Garcia N."/>
            <person name="Condie J.A."/>
            <person name="Upadhyaya H.D."/>
            <person name="Luo M.C."/>
            <person name="Thudi M."/>
            <person name="Gowda C.L."/>
            <person name="Singh N.P."/>
            <person name="Lichtenzveig J."/>
            <person name="Gali K.K."/>
            <person name="Rubio J."/>
            <person name="Nadarajan N."/>
            <person name="Dolezel J."/>
            <person name="Bansal K.C."/>
            <person name="Xu X."/>
            <person name="Edwards D."/>
            <person name="Zhang G."/>
            <person name="Kahl G."/>
            <person name="Gil J."/>
            <person name="Singh K.B."/>
            <person name="Datta S.K."/>
            <person name="Jackson S.A."/>
            <person name="Wang J."/>
            <person name="Cook D.R."/>
        </authorList>
    </citation>
    <scope>NUCLEOTIDE SEQUENCE [LARGE SCALE GENOMIC DNA]</scope>
    <source>
        <strain evidence="2">cv. CDC Frontier</strain>
    </source>
</reference>
<accession>A0A3Q7YFH9</accession>
<organism evidence="2 3">
    <name type="scientific">Cicer arietinum</name>
    <name type="common">Chickpea</name>
    <name type="synonym">Garbanzo</name>
    <dbReference type="NCBI Taxonomy" id="3827"/>
    <lineage>
        <taxon>Eukaryota</taxon>
        <taxon>Viridiplantae</taxon>
        <taxon>Streptophyta</taxon>
        <taxon>Embryophyta</taxon>
        <taxon>Tracheophyta</taxon>
        <taxon>Spermatophyta</taxon>
        <taxon>Magnoliopsida</taxon>
        <taxon>eudicotyledons</taxon>
        <taxon>Gunneridae</taxon>
        <taxon>Pentapetalae</taxon>
        <taxon>rosids</taxon>
        <taxon>fabids</taxon>
        <taxon>Fabales</taxon>
        <taxon>Fabaceae</taxon>
        <taxon>Papilionoideae</taxon>
        <taxon>50 kb inversion clade</taxon>
        <taxon>NPAAA clade</taxon>
        <taxon>Hologalegina</taxon>
        <taxon>IRL clade</taxon>
        <taxon>Cicereae</taxon>
        <taxon>Cicer</taxon>
    </lineage>
</organism>
<evidence type="ECO:0000313" key="3">
    <source>
        <dbReference type="RefSeq" id="XP_027190520.1"/>
    </source>
</evidence>
<gene>
    <name evidence="3" type="primary">LOC113786687</name>
</gene>
<dbReference type="PANTHER" id="PTHR11439">
    <property type="entry name" value="GAG-POL-RELATED RETROTRANSPOSON"/>
    <property type="match status" value="1"/>
</dbReference>
<proteinExistence type="predicted"/>
<evidence type="ECO:0000259" key="1">
    <source>
        <dbReference type="Pfam" id="PF07727"/>
    </source>
</evidence>
<dbReference type="CDD" id="cd09272">
    <property type="entry name" value="RNase_HI_RT_Ty1"/>
    <property type="match status" value="1"/>
</dbReference>
<keyword evidence="2" id="KW-1185">Reference proteome</keyword>
<feature type="domain" description="Reverse transcriptase Ty1/copia-type" evidence="1">
    <location>
        <begin position="1"/>
        <end position="56"/>
    </location>
</feature>
<dbReference type="InterPro" id="IPR013103">
    <property type="entry name" value="RVT_2"/>
</dbReference>
<evidence type="ECO:0000313" key="2">
    <source>
        <dbReference type="Proteomes" id="UP000087171"/>
    </source>
</evidence>
<dbReference type="Proteomes" id="UP000087171">
    <property type="component" value="Chromosome Ca5"/>
</dbReference>
<dbReference type="GeneID" id="113786687"/>
<dbReference type="KEGG" id="cam:113786687"/>
<name>A0A3Q7YFH9_CICAR</name>
<dbReference type="OrthoDB" id="1406589at2759"/>
<reference evidence="3" key="2">
    <citation type="submission" date="2025-08" db="UniProtKB">
        <authorList>
            <consortium name="RefSeq"/>
        </authorList>
    </citation>
    <scope>IDENTIFICATION</scope>
    <source>
        <tissue evidence="3">Etiolated seedlings</tissue>
    </source>
</reference>
<dbReference type="Pfam" id="PF07727">
    <property type="entry name" value="RVT_2"/>
    <property type="match status" value="1"/>
</dbReference>
<dbReference type="RefSeq" id="XP_027190520.1">
    <property type="nucleotide sequence ID" value="XM_027334719.1"/>
</dbReference>
<sequence length="204" mass="23568">MKDEFEMTDLGKLSYLLGMKFAKTEEGVLMHQKKYAREILRRFNMADCNPASIPMEINAKLEIEIEEKLVDSTLFKQVVGSLRYSCNTRPDICYSLGVVSRFMERPKHSHWLALKRIMRYIQGTIGHGIMFAIDLKHENKDVVGYLDSDWCGDKNDRRSTSRHVFKLMKSPVAWSSNKWHVISLSSCEVEYIVGSYAACQALKF</sequence>